<evidence type="ECO:0000256" key="2">
    <source>
        <dbReference type="SAM" id="MobiDB-lite"/>
    </source>
</evidence>
<feature type="compositionally biased region" description="Basic and acidic residues" evidence="2">
    <location>
        <begin position="201"/>
        <end position="236"/>
    </location>
</feature>
<proteinExistence type="predicted"/>
<dbReference type="PROSITE" id="PS50158">
    <property type="entry name" value="ZF_CCHC"/>
    <property type="match status" value="1"/>
</dbReference>
<sequence>METVLLPRVKREWQNLRYQDYKTVEEYNAKLYAIVTRMKLCGLKLTESDLIEKTLSTFHPKQTYLSRQYKKEKYKKYIDLSNTLQQDQGEDEELMQNHLTRPTGSLSKPEANAVSSSQKNEGKGKESQKAPWKGKNQKFNNFKKKGQWKSKKIPPGGEYGKQDQECYRCGMKGHWSRICRTPKHIVKLYQELNGQLKKRKTEHEAHFVSSRKFEQGESSKSKEMEIDSSKHEEKNEAPAAEENPEDMLVDIKPTDTMDEIMKNLENKIQQDDDDDLLGEELEDMHGDSV</sequence>
<organism evidence="4 5">
    <name type="scientific">Panicum virgatum</name>
    <name type="common">Blackwell switchgrass</name>
    <dbReference type="NCBI Taxonomy" id="38727"/>
    <lineage>
        <taxon>Eukaryota</taxon>
        <taxon>Viridiplantae</taxon>
        <taxon>Streptophyta</taxon>
        <taxon>Embryophyta</taxon>
        <taxon>Tracheophyta</taxon>
        <taxon>Spermatophyta</taxon>
        <taxon>Magnoliopsida</taxon>
        <taxon>Liliopsida</taxon>
        <taxon>Poales</taxon>
        <taxon>Poaceae</taxon>
        <taxon>PACMAD clade</taxon>
        <taxon>Panicoideae</taxon>
        <taxon>Panicodae</taxon>
        <taxon>Paniceae</taxon>
        <taxon>Panicinae</taxon>
        <taxon>Panicum</taxon>
        <taxon>Panicum sect. Hiantes</taxon>
    </lineage>
</organism>
<accession>A0A8T0SER1</accession>
<feature type="domain" description="CCHC-type" evidence="3">
    <location>
        <begin position="166"/>
        <end position="180"/>
    </location>
</feature>
<feature type="region of interest" description="Disordered" evidence="2">
    <location>
        <begin position="200"/>
        <end position="249"/>
    </location>
</feature>
<dbReference type="Pfam" id="PF00098">
    <property type="entry name" value="zf-CCHC"/>
    <property type="match status" value="1"/>
</dbReference>
<dbReference type="PANTHER" id="PTHR33325">
    <property type="entry name" value="ZINC FINGER, CCHC-TYPE-RELATED"/>
    <property type="match status" value="1"/>
</dbReference>
<feature type="region of interest" description="Disordered" evidence="2">
    <location>
        <begin position="100"/>
        <end position="162"/>
    </location>
</feature>
<dbReference type="SUPFAM" id="SSF57756">
    <property type="entry name" value="Retrovirus zinc finger-like domains"/>
    <property type="match status" value="1"/>
</dbReference>
<keyword evidence="1" id="KW-0863">Zinc-finger</keyword>
<dbReference type="InterPro" id="IPR001878">
    <property type="entry name" value="Znf_CCHC"/>
</dbReference>
<evidence type="ECO:0000256" key="1">
    <source>
        <dbReference type="PROSITE-ProRule" id="PRU00047"/>
    </source>
</evidence>
<reference evidence="4" key="1">
    <citation type="submission" date="2020-05" db="EMBL/GenBank/DDBJ databases">
        <title>WGS assembly of Panicum virgatum.</title>
        <authorList>
            <person name="Lovell J.T."/>
            <person name="Jenkins J."/>
            <person name="Shu S."/>
            <person name="Juenger T.E."/>
            <person name="Schmutz J."/>
        </authorList>
    </citation>
    <scope>NUCLEOTIDE SEQUENCE</scope>
    <source>
        <strain evidence="4">AP13</strain>
    </source>
</reference>
<comment type="caution">
    <text evidence="4">The sequence shown here is derived from an EMBL/GenBank/DDBJ whole genome shotgun (WGS) entry which is preliminary data.</text>
</comment>
<dbReference type="GO" id="GO:0003676">
    <property type="term" value="F:nucleic acid binding"/>
    <property type="evidence" value="ECO:0007669"/>
    <property type="project" value="InterPro"/>
</dbReference>
<dbReference type="SMART" id="SM00343">
    <property type="entry name" value="ZnF_C2HC"/>
    <property type="match status" value="1"/>
</dbReference>
<name>A0A8T0SER1_PANVG</name>
<feature type="compositionally biased region" description="Acidic residues" evidence="2">
    <location>
        <begin position="271"/>
        <end position="282"/>
    </location>
</feature>
<dbReference type="InterPro" id="IPR036875">
    <property type="entry name" value="Znf_CCHC_sf"/>
</dbReference>
<dbReference type="PANTHER" id="PTHR33325:SF11">
    <property type="entry name" value="COLD SHOCK DOMAIN-CONTAINING PROTEIN 4-LIKE"/>
    <property type="match status" value="1"/>
</dbReference>
<feature type="compositionally biased region" description="Basic residues" evidence="2">
    <location>
        <begin position="141"/>
        <end position="152"/>
    </location>
</feature>
<evidence type="ECO:0000259" key="3">
    <source>
        <dbReference type="PROSITE" id="PS50158"/>
    </source>
</evidence>
<gene>
    <name evidence="4" type="ORF">PVAP13_5KG210614</name>
</gene>
<dbReference type="EMBL" id="CM029045">
    <property type="protein sequence ID" value="KAG2596880.1"/>
    <property type="molecule type" value="Genomic_DNA"/>
</dbReference>
<evidence type="ECO:0000313" key="4">
    <source>
        <dbReference type="EMBL" id="KAG2596880.1"/>
    </source>
</evidence>
<feature type="region of interest" description="Disordered" evidence="2">
    <location>
        <begin position="262"/>
        <end position="289"/>
    </location>
</feature>
<dbReference type="Proteomes" id="UP000823388">
    <property type="component" value="Chromosome 5K"/>
</dbReference>
<evidence type="ECO:0000313" key="5">
    <source>
        <dbReference type="Proteomes" id="UP000823388"/>
    </source>
</evidence>
<keyword evidence="1" id="KW-0862">Zinc</keyword>
<dbReference type="GO" id="GO:0008270">
    <property type="term" value="F:zinc ion binding"/>
    <property type="evidence" value="ECO:0007669"/>
    <property type="project" value="UniProtKB-KW"/>
</dbReference>
<keyword evidence="1" id="KW-0479">Metal-binding</keyword>
<dbReference type="Gene3D" id="4.10.60.10">
    <property type="entry name" value="Zinc finger, CCHC-type"/>
    <property type="match status" value="1"/>
</dbReference>
<dbReference type="AlphaFoldDB" id="A0A8T0SER1"/>
<protein>
    <recommendedName>
        <fullName evidence="3">CCHC-type domain-containing protein</fullName>
    </recommendedName>
</protein>
<keyword evidence="5" id="KW-1185">Reference proteome</keyword>